<gene>
    <name evidence="4" type="ORF">DO021_03395</name>
    <name evidence="3" type="ORF">EYB58_07070</name>
</gene>
<evidence type="ECO:0000313" key="6">
    <source>
        <dbReference type="Proteomes" id="UP000293902"/>
    </source>
</evidence>
<dbReference type="EMBL" id="QLNI01000005">
    <property type="protein sequence ID" value="RAM03346.1"/>
    <property type="molecule type" value="Genomic_DNA"/>
</dbReference>
<dbReference type="NCBIfam" id="NF045664">
    <property type="entry name" value="XdhC_rel_AOR"/>
    <property type="match status" value="1"/>
</dbReference>
<dbReference type="InterPro" id="IPR052698">
    <property type="entry name" value="MoCofactor_Util/Proc"/>
</dbReference>
<evidence type="ECO:0000259" key="1">
    <source>
        <dbReference type="Pfam" id="PF02625"/>
    </source>
</evidence>
<feature type="domain" description="XdhC- CoxI" evidence="1">
    <location>
        <begin position="12"/>
        <end position="77"/>
    </location>
</feature>
<dbReference type="RefSeq" id="WP_111953726.1">
    <property type="nucleotide sequence ID" value="NZ_CP036313.1"/>
</dbReference>
<dbReference type="OrthoDB" id="9815497at2"/>
<organism evidence="4 5">
    <name type="scientific">Desulfobacter hydrogenophilus</name>
    <dbReference type="NCBI Taxonomy" id="2291"/>
    <lineage>
        <taxon>Bacteria</taxon>
        <taxon>Pseudomonadati</taxon>
        <taxon>Thermodesulfobacteriota</taxon>
        <taxon>Desulfobacteria</taxon>
        <taxon>Desulfobacterales</taxon>
        <taxon>Desulfobacteraceae</taxon>
        <taxon>Desulfobacter</taxon>
    </lineage>
</organism>
<dbReference type="AlphaFoldDB" id="A0A328FGN6"/>
<evidence type="ECO:0000313" key="3">
    <source>
        <dbReference type="EMBL" id="QBH12688.1"/>
    </source>
</evidence>
<dbReference type="Proteomes" id="UP000248798">
    <property type="component" value="Unassembled WGS sequence"/>
</dbReference>
<dbReference type="InterPro" id="IPR027051">
    <property type="entry name" value="XdhC_Rossmann_dom"/>
</dbReference>
<evidence type="ECO:0000313" key="4">
    <source>
        <dbReference type="EMBL" id="RAM03346.1"/>
    </source>
</evidence>
<name>A0A328FGN6_9BACT</name>
<dbReference type="InterPro" id="IPR003777">
    <property type="entry name" value="XdhC_CoxI"/>
</dbReference>
<dbReference type="Pfam" id="PF02625">
    <property type="entry name" value="XdhC_CoxI"/>
    <property type="match status" value="1"/>
</dbReference>
<accession>A0A328FGN6</accession>
<evidence type="ECO:0000313" key="5">
    <source>
        <dbReference type="Proteomes" id="UP000248798"/>
    </source>
</evidence>
<reference evidence="4 5" key="1">
    <citation type="submission" date="2018-06" db="EMBL/GenBank/DDBJ databases">
        <title>Complete Genome Sequence of Desulfobacter hydrogenophilus (DSM3380).</title>
        <authorList>
            <person name="Marietou A."/>
            <person name="Schreiber L."/>
            <person name="Marshall I."/>
            <person name="Jorgensen B."/>
        </authorList>
    </citation>
    <scope>NUCLEOTIDE SEQUENCE [LARGE SCALE GENOMIC DNA]</scope>
    <source>
        <strain evidence="4 5">DSM 3380</strain>
    </source>
</reference>
<dbReference type="EMBL" id="CP036313">
    <property type="protein sequence ID" value="QBH12688.1"/>
    <property type="molecule type" value="Genomic_DNA"/>
</dbReference>
<reference evidence="3 6" key="2">
    <citation type="submission" date="2019-02" db="EMBL/GenBank/DDBJ databases">
        <title>Complete genome sequence of Desulfobacter hydrogenophilus AcRS1.</title>
        <authorList>
            <person name="Marietou A."/>
            <person name="Lund M.B."/>
            <person name="Marshall I.P.G."/>
            <person name="Schreiber L."/>
            <person name="Jorgensen B."/>
        </authorList>
    </citation>
    <scope>NUCLEOTIDE SEQUENCE [LARGE SCALE GENOMIC DNA]</scope>
    <source>
        <strain evidence="3 6">AcRS1</strain>
    </source>
</reference>
<dbReference type="PANTHER" id="PTHR30388">
    <property type="entry name" value="ALDEHYDE OXIDOREDUCTASE MOLYBDENUM COFACTOR ASSEMBLY PROTEIN"/>
    <property type="match status" value="1"/>
</dbReference>
<evidence type="ECO:0000259" key="2">
    <source>
        <dbReference type="Pfam" id="PF13478"/>
    </source>
</evidence>
<dbReference type="Pfam" id="PF13478">
    <property type="entry name" value="XdhC_C"/>
    <property type="match status" value="1"/>
</dbReference>
<dbReference type="PANTHER" id="PTHR30388:SF6">
    <property type="entry name" value="XANTHINE DEHYDROGENASE SUBUNIT A-RELATED"/>
    <property type="match status" value="1"/>
</dbReference>
<dbReference type="Gene3D" id="3.40.50.720">
    <property type="entry name" value="NAD(P)-binding Rossmann-like Domain"/>
    <property type="match status" value="1"/>
</dbReference>
<dbReference type="Proteomes" id="UP000293902">
    <property type="component" value="Chromosome"/>
</dbReference>
<feature type="domain" description="XdhC Rossmann" evidence="2">
    <location>
        <begin position="195"/>
        <end position="338"/>
    </location>
</feature>
<protein>
    <submittedName>
        <fullName evidence="4">XdhC/CoxI family protein</fullName>
    </submittedName>
</protein>
<sequence>MTSLIRESLDLLNNGTPFALAVIIGHKGSTPRTSGSKMLVRRDKRISGTIGGGLVEAKVIDACVDLLDRPKSAIMDFNLDQEIKAGMDMVCGGSLTVWLRSFVPPYPPEQIQVWQNLADLEGKGKKALVVTRITADKIAETSLVAEQGEVVGPGMLPKALMDAAGENRFTGPGPVRQFYGLDEFIIEPLSRPDTLYIFGAGHVGFQLAKMANLTDFSCVVTDDRAEFANEARFPHAGEIRVLDDFSTAFDGLDIDGNAYIVILTRGHLHDQTVLEQALETDAAYIGMIGSKKKKKQIYGNLMEKGVAPARLEQIYSPIGLKIKAETPAEIAVSIIGELINVRAENKGNPS</sequence>
<proteinExistence type="predicted"/>
<keyword evidence="6" id="KW-1185">Reference proteome</keyword>